<dbReference type="InterPro" id="IPR011701">
    <property type="entry name" value="MFS"/>
</dbReference>
<dbReference type="Pfam" id="PF07690">
    <property type="entry name" value="MFS_1"/>
    <property type="match status" value="1"/>
</dbReference>
<proteinExistence type="predicted"/>
<feature type="region of interest" description="Disordered" evidence="5">
    <location>
        <begin position="216"/>
        <end position="243"/>
    </location>
</feature>
<feature type="transmembrane region" description="Helical" evidence="6">
    <location>
        <begin position="387"/>
        <end position="406"/>
    </location>
</feature>
<feature type="transmembrane region" description="Helical" evidence="6">
    <location>
        <begin position="70"/>
        <end position="89"/>
    </location>
</feature>
<feature type="transmembrane region" description="Helical" evidence="6">
    <location>
        <begin position="418"/>
        <end position="437"/>
    </location>
</feature>
<sequence length="474" mass="49373">MERRAARMASSARQETTVFTWFAAVSPRERRTFWACFGGWALDALDMQMFSLVIPAIVAEWSLSRTQAGFVGGATLVASALGGWVAGMLSDRFGRVRALQWTIACFSVGTFACAFATSYPQFVTLKTLQGLGFGGEWAAGAVLMAETIRAEHRGKAMGAVQSAWALGWGSAVLLYALAFSLLPAELAWRVMFAIGLLPALLIVYVRRGIAEPSARALNPSGPCDPPEPPNSPDGAPPSGASPAVRASAPLVGIFSRGTRRMTLIGALLGVGAHGGYYALMTWLPTYLKTERHLSVLGTGGYLAVIIVAFFCGCLASAQLLDRIGRRGTILAFAACCVGTVILYLFAPLGNAAMLALGFALGFFAAGIPASMGALFNEMYPRGTRGTGVGFCYNFGRVASAGFPVLVGHMSAGMPLGTAIGIGAAVAYSIVVVAVLMLPETRGRTLDDCASADADAARAGAGRIGAPAAPGARHR</sequence>
<dbReference type="Proteomes" id="UP000001812">
    <property type="component" value="Chromosome II"/>
</dbReference>
<dbReference type="EMBL" id="CM000833">
    <property type="protein sequence ID" value="EET03939.1"/>
    <property type="molecule type" value="Genomic_DNA"/>
</dbReference>
<dbReference type="GO" id="GO:0005886">
    <property type="term" value="C:plasma membrane"/>
    <property type="evidence" value="ECO:0007669"/>
    <property type="project" value="TreeGrafter"/>
</dbReference>
<dbReference type="PANTHER" id="PTHR23508:SF10">
    <property type="entry name" value="CARBOXYLIC ACID TRANSPORTER PROTEIN HOMOLOG"/>
    <property type="match status" value="1"/>
</dbReference>
<dbReference type="RefSeq" id="WP_004528636.1">
    <property type="nucleotide sequence ID" value="NZ_CM000833.1"/>
</dbReference>
<dbReference type="PANTHER" id="PTHR23508">
    <property type="entry name" value="CARBOXYLIC ACID TRANSPORTER PROTEIN HOMOLOG"/>
    <property type="match status" value="1"/>
</dbReference>
<evidence type="ECO:0000256" key="6">
    <source>
        <dbReference type="SAM" id="Phobius"/>
    </source>
</evidence>
<name>A0A0E1VV05_BURPE</name>
<dbReference type="InterPro" id="IPR005829">
    <property type="entry name" value="Sugar_transporter_CS"/>
</dbReference>
<feature type="transmembrane region" description="Helical" evidence="6">
    <location>
        <begin position="157"/>
        <end position="180"/>
    </location>
</feature>
<keyword evidence="2 6" id="KW-0812">Transmembrane</keyword>
<dbReference type="AlphaFoldDB" id="A0A0E1VV05"/>
<dbReference type="SUPFAM" id="SSF103473">
    <property type="entry name" value="MFS general substrate transporter"/>
    <property type="match status" value="1"/>
</dbReference>
<keyword evidence="4 6" id="KW-0472">Membrane</keyword>
<feature type="transmembrane region" description="Helical" evidence="6">
    <location>
        <begin position="327"/>
        <end position="346"/>
    </location>
</feature>
<dbReference type="InterPro" id="IPR020846">
    <property type="entry name" value="MFS_dom"/>
</dbReference>
<protein>
    <submittedName>
        <fullName evidence="8">Major facilitator family transporter</fullName>
    </submittedName>
</protein>
<dbReference type="GO" id="GO:0046943">
    <property type="term" value="F:carboxylic acid transmembrane transporter activity"/>
    <property type="evidence" value="ECO:0007669"/>
    <property type="project" value="TreeGrafter"/>
</dbReference>
<evidence type="ECO:0000259" key="7">
    <source>
        <dbReference type="PROSITE" id="PS50850"/>
    </source>
</evidence>
<gene>
    <name evidence="8" type="ORF">BURPS1710A_A1037</name>
</gene>
<dbReference type="PROSITE" id="PS50850">
    <property type="entry name" value="MFS"/>
    <property type="match status" value="1"/>
</dbReference>
<feature type="transmembrane region" description="Helical" evidence="6">
    <location>
        <begin position="261"/>
        <end position="279"/>
    </location>
</feature>
<feature type="transmembrane region" description="Helical" evidence="6">
    <location>
        <begin position="101"/>
        <end position="122"/>
    </location>
</feature>
<evidence type="ECO:0000256" key="3">
    <source>
        <dbReference type="ARBA" id="ARBA00022989"/>
    </source>
</evidence>
<evidence type="ECO:0000256" key="1">
    <source>
        <dbReference type="ARBA" id="ARBA00004141"/>
    </source>
</evidence>
<feature type="transmembrane region" description="Helical" evidence="6">
    <location>
        <begin position="186"/>
        <end position="205"/>
    </location>
</feature>
<dbReference type="PROSITE" id="PS00217">
    <property type="entry name" value="SUGAR_TRANSPORT_2"/>
    <property type="match status" value="1"/>
</dbReference>
<dbReference type="Gene3D" id="1.20.1250.20">
    <property type="entry name" value="MFS general substrate transporter like domains"/>
    <property type="match status" value="2"/>
</dbReference>
<dbReference type="InterPro" id="IPR036259">
    <property type="entry name" value="MFS_trans_sf"/>
</dbReference>
<reference evidence="8" key="1">
    <citation type="submission" date="2009-05" db="EMBL/GenBank/DDBJ databases">
        <authorList>
            <person name="Harkins D.M."/>
            <person name="DeShazer D."/>
            <person name="Woods D.E."/>
            <person name="Brinkac L.M."/>
            <person name="Brown K.A."/>
            <person name="Hung G.C."/>
            <person name="Tuanyok A."/>
            <person name="Zhang B."/>
            <person name="Nierman W.C."/>
        </authorList>
    </citation>
    <scope>NUCLEOTIDE SEQUENCE [LARGE SCALE GENOMIC DNA]</scope>
    <source>
        <strain evidence="8">1710a</strain>
    </source>
</reference>
<dbReference type="HOGENOM" id="CLU_001265_46_6_4"/>
<feature type="compositionally biased region" description="Pro residues" evidence="5">
    <location>
        <begin position="222"/>
        <end position="235"/>
    </location>
</feature>
<feature type="transmembrane region" description="Helical" evidence="6">
    <location>
        <begin position="352"/>
        <end position="375"/>
    </location>
</feature>
<dbReference type="PROSITE" id="PS00216">
    <property type="entry name" value="SUGAR_TRANSPORT_1"/>
    <property type="match status" value="1"/>
</dbReference>
<evidence type="ECO:0000313" key="8">
    <source>
        <dbReference type="EMBL" id="EET03939.1"/>
    </source>
</evidence>
<organism evidence="8">
    <name type="scientific">Burkholderia pseudomallei 1710a</name>
    <dbReference type="NCBI Taxonomy" id="320371"/>
    <lineage>
        <taxon>Bacteria</taxon>
        <taxon>Pseudomonadati</taxon>
        <taxon>Pseudomonadota</taxon>
        <taxon>Betaproteobacteria</taxon>
        <taxon>Burkholderiales</taxon>
        <taxon>Burkholderiaceae</taxon>
        <taxon>Burkholderia</taxon>
        <taxon>pseudomallei group</taxon>
    </lineage>
</organism>
<comment type="subcellular location">
    <subcellularLocation>
        <location evidence="1">Membrane</location>
        <topology evidence="1">Multi-pass membrane protein</topology>
    </subcellularLocation>
</comment>
<evidence type="ECO:0000256" key="5">
    <source>
        <dbReference type="SAM" id="MobiDB-lite"/>
    </source>
</evidence>
<feature type="transmembrane region" description="Helical" evidence="6">
    <location>
        <begin position="299"/>
        <end position="320"/>
    </location>
</feature>
<feature type="domain" description="Major facilitator superfamily (MFS) profile" evidence="7">
    <location>
        <begin position="32"/>
        <end position="441"/>
    </location>
</feature>
<evidence type="ECO:0000256" key="2">
    <source>
        <dbReference type="ARBA" id="ARBA00022692"/>
    </source>
</evidence>
<accession>A0A0E1VV05</accession>
<evidence type="ECO:0000256" key="4">
    <source>
        <dbReference type="ARBA" id="ARBA00023136"/>
    </source>
</evidence>
<keyword evidence="3 6" id="KW-1133">Transmembrane helix</keyword>
<dbReference type="CDD" id="cd17371">
    <property type="entry name" value="MFS_MucK"/>
    <property type="match status" value="1"/>
</dbReference>